<dbReference type="OrthoDB" id="6224010at2759"/>
<dbReference type="Proteomes" id="UP000274131">
    <property type="component" value="Unassembled WGS sequence"/>
</dbReference>
<accession>A0A0N4UV19</accession>
<organism evidence="3">
    <name type="scientific">Enterobius vermicularis</name>
    <name type="common">Human pinworm</name>
    <dbReference type="NCBI Taxonomy" id="51028"/>
    <lineage>
        <taxon>Eukaryota</taxon>
        <taxon>Metazoa</taxon>
        <taxon>Ecdysozoa</taxon>
        <taxon>Nematoda</taxon>
        <taxon>Chromadorea</taxon>
        <taxon>Rhabditida</taxon>
        <taxon>Spirurina</taxon>
        <taxon>Oxyuridomorpha</taxon>
        <taxon>Oxyuroidea</taxon>
        <taxon>Oxyuridae</taxon>
        <taxon>Enterobius</taxon>
    </lineage>
</organism>
<reference evidence="3" key="1">
    <citation type="submission" date="2017-02" db="UniProtKB">
        <authorList>
            <consortium name="WormBaseParasite"/>
        </authorList>
    </citation>
    <scope>IDENTIFICATION</scope>
</reference>
<keyword evidence="2" id="KW-1185">Reference proteome</keyword>
<evidence type="ECO:0000313" key="2">
    <source>
        <dbReference type="Proteomes" id="UP000274131"/>
    </source>
</evidence>
<dbReference type="AlphaFoldDB" id="A0A0N4UV19"/>
<reference evidence="1 2" key="2">
    <citation type="submission" date="2018-10" db="EMBL/GenBank/DDBJ databases">
        <authorList>
            <consortium name="Pathogen Informatics"/>
        </authorList>
    </citation>
    <scope>NUCLEOTIDE SEQUENCE [LARGE SCALE GENOMIC DNA]</scope>
</reference>
<dbReference type="WBParaSite" id="EVEC_0000126601-mRNA-1">
    <property type="protein sequence ID" value="EVEC_0000126601-mRNA-1"/>
    <property type="gene ID" value="EVEC_0000126601"/>
</dbReference>
<protein>
    <submittedName>
        <fullName evidence="3">MOSC domain-containing protein</fullName>
    </submittedName>
</protein>
<proteinExistence type="predicted"/>
<dbReference type="EMBL" id="UXUI01007154">
    <property type="protein sequence ID" value="VDD85831.1"/>
    <property type="molecule type" value="Genomic_DNA"/>
</dbReference>
<evidence type="ECO:0000313" key="1">
    <source>
        <dbReference type="EMBL" id="VDD85831.1"/>
    </source>
</evidence>
<evidence type="ECO:0000313" key="3">
    <source>
        <dbReference type="WBParaSite" id="EVEC_0000126601-mRNA-1"/>
    </source>
</evidence>
<dbReference type="STRING" id="51028.A0A0N4UV19"/>
<gene>
    <name evidence="1" type="ORF">EVEC_LOCUS974</name>
</gene>
<name>A0A0N4UV19_ENTVE</name>
<sequence>MSSASGLLDVNVQTLKEGDVVTNNETGKHYFVRKTVLSPSLGGGPHGLGDPDDRSLRRLEAEAVIPRLMDERLEKVECRSVLNG</sequence>